<comment type="caution">
    <text evidence="7">The sequence shown here is derived from an EMBL/GenBank/DDBJ whole genome shotgun (WGS) entry which is preliminary data.</text>
</comment>
<sequence>MLLQRMIVSLLLAGLVGAGALAGEHDAAAAVDAGKTIPEPLHFESDGSVRIDGKTIDYTATAGTLVMKNDDGEPIAHFGYTAYEKKGGDPAKRPILFAYNGGPGSASMWLHMGILGPKRTVVEDVSFNTKGPFERVDNEYSVLDRADLVMIDPVGTGFSRAVGEASGEDFWGVDNDIESVANFIARYLSEHGRWASPKYLLGESYGGIRSGGVAYELLTKHTISLDGVILVSPYMDFIAGNNGAENDLANVNTFTTFAATAWYHEAIDDRPEDLEAFLAEAEAFAHDSYAPVLLKGSRATAEERSEVLAGLERFTGINADYWDRANLRMDESRFAKEVLRDRRKTVGRIDSRFAGDAINHIAETFRYDPFFPAIGPAFVATFNDYYREELGVKTDRRYVTSAGLYRDWDWRHEQPGAWGKQPVSNTAVDLAYAMAQNPNMRVLVQQGYFDLATPYGATEYVIAHMDLPESARANLVLKHYEAGHMMYVHPESMARFKADLGAFIDD</sequence>
<dbReference type="RefSeq" id="WP_052094463.1">
    <property type="nucleotide sequence ID" value="NZ_KN234756.1"/>
</dbReference>
<keyword evidence="1 7" id="KW-0121">Carboxypeptidase</keyword>
<dbReference type="HOGENOM" id="CLU_032786_0_0_6"/>
<keyword evidence="3 6" id="KW-0732">Signal</keyword>
<dbReference type="PATRIC" id="fig|1265313.6.peg.1283"/>
<evidence type="ECO:0000256" key="4">
    <source>
        <dbReference type="ARBA" id="ARBA00022801"/>
    </source>
</evidence>
<proteinExistence type="predicted"/>
<accession>A0A095VRV1</accession>
<keyword evidence="2" id="KW-0645">Protease</keyword>
<dbReference type="GO" id="GO:0006508">
    <property type="term" value="P:proteolysis"/>
    <property type="evidence" value="ECO:0007669"/>
    <property type="project" value="UniProtKB-KW"/>
</dbReference>
<dbReference type="SUPFAM" id="SSF53474">
    <property type="entry name" value="alpha/beta-Hydrolases"/>
    <property type="match status" value="1"/>
</dbReference>
<feature type="chain" id="PRO_5001911053" evidence="6">
    <location>
        <begin position="23"/>
        <end position="506"/>
    </location>
</feature>
<dbReference type="eggNOG" id="COG2939">
    <property type="taxonomic scope" value="Bacteria"/>
</dbReference>
<dbReference type="Gene3D" id="3.40.50.1820">
    <property type="entry name" value="alpha/beta hydrolase"/>
    <property type="match status" value="1"/>
</dbReference>
<dbReference type="InterPro" id="IPR029058">
    <property type="entry name" value="AB_hydrolase_fold"/>
</dbReference>
<reference evidence="7 8" key="1">
    <citation type="journal article" date="2014" name="Genome Announc.">
        <title>Genome Sequence of Gammaproteobacterial Pseudohaliea rubra Type Strain DSM 19751, Isolated from Coastal Seawater of the Mediterranean Sea.</title>
        <authorList>
            <person name="Spring S."/>
            <person name="Fiebig A."/>
            <person name="Riedel T."/>
            <person name="Goker M."/>
            <person name="Klenk H.P."/>
        </authorList>
    </citation>
    <scope>NUCLEOTIDE SEQUENCE [LARGE SCALE GENOMIC DNA]</scope>
    <source>
        <strain evidence="7 8">DSM 19751</strain>
    </source>
</reference>
<keyword evidence="5" id="KW-0325">Glycoprotein</keyword>
<dbReference type="STRING" id="1265313.HRUBRA_01299"/>
<feature type="signal peptide" evidence="6">
    <location>
        <begin position="1"/>
        <end position="22"/>
    </location>
</feature>
<dbReference type="Proteomes" id="UP000029640">
    <property type="component" value="Unassembled WGS sequence"/>
</dbReference>
<gene>
    <name evidence="7" type="ORF">HRUBRA_01299</name>
</gene>
<evidence type="ECO:0000313" key="8">
    <source>
        <dbReference type="Proteomes" id="UP000029640"/>
    </source>
</evidence>
<evidence type="ECO:0000256" key="2">
    <source>
        <dbReference type="ARBA" id="ARBA00022670"/>
    </source>
</evidence>
<dbReference type="GO" id="GO:0004185">
    <property type="term" value="F:serine-type carboxypeptidase activity"/>
    <property type="evidence" value="ECO:0007669"/>
    <property type="project" value="InterPro"/>
</dbReference>
<organism evidence="7 8">
    <name type="scientific">Pseudohaliea rubra DSM 19751</name>
    <dbReference type="NCBI Taxonomy" id="1265313"/>
    <lineage>
        <taxon>Bacteria</taxon>
        <taxon>Pseudomonadati</taxon>
        <taxon>Pseudomonadota</taxon>
        <taxon>Gammaproteobacteria</taxon>
        <taxon>Cellvibrionales</taxon>
        <taxon>Halieaceae</taxon>
        <taxon>Pseudohaliea</taxon>
    </lineage>
</organism>
<dbReference type="InterPro" id="IPR001563">
    <property type="entry name" value="Peptidase_S10"/>
</dbReference>
<keyword evidence="8" id="KW-1185">Reference proteome</keyword>
<name>A0A095VRV1_9GAMM</name>
<dbReference type="EMBL" id="AUVB01000038">
    <property type="protein sequence ID" value="KGE04075.1"/>
    <property type="molecule type" value="Genomic_DNA"/>
</dbReference>
<dbReference type="PANTHER" id="PTHR11802">
    <property type="entry name" value="SERINE PROTEASE FAMILY S10 SERINE CARBOXYPEPTIDASE"/>
    <property type="match status" value="1"/>
</dbReference>
<evidence type="ECO:0000256" key="6">
    <source>
        <dbReference type="SAM" id="SignalP"/>
    </source>
</evidence>
<evidence type="ECO:0000313" key="7">
    <source>
        <dbReference type="EMBL" id="KGE04075.1"/>
    </source>
</evidence>
<dbReference type="PANTHER" id="PTHR11802:SF3">
    <property type="entry name" value="RETINOID-INDUCIBLE SERINE CARBOXYPEPTIDASE"/>
    <property type="match status" value="1"/>
</dbReference>
<protein>
    <submittedName>
        <fullName evidence="7">Carboxypeptidase-related protein</fullName>
    </submittedName>
</protein>
<dbReference type="Pfam" id="PF00450">
    <property type="entry name" value="Peptidase_S10"/>
    <property type="match status" value="1"/>
</dbReference>
<evidence type="ECO:0000256" key="1">
    <source>
        <dbReference type="ARBA" id="ARBA00022645"/>
    </source>
</evidence>
<evidence type="ECO:0000256" key="5">
    <source>
        <dbReference type="ARBA" id="ARBA00023180"/>
    </source>
</evidence>
<dbReference type="AlphaFoldDB" id="A0A095VRV1"/>
<keyword evidence="4" id="KW-0378">Hydrolase</keyword>
<evidence type="ECO:0000256" key="3">
    <source>
        <dbReference type="ARBA" id="ARBA00022729"/>
    </source>
</evidence>